<feature type="compositionally biased region" description="Low complexity" evidence="7">
    <location>
        <begin position="62"/>
        <end position="71"/>
    </location>
</feature>
<dbReference type="PIRSF" id="PIRSF009376">
    <property type="entry name" value="Phospholipase_D_euk"/>
    <property type="match status" value="1"/>
</dbReference>
<evidence type="ECO:0000256" key="6">
    <source>
        <dbReference type="PIRNR" id="PIRNR009376"/>
    </source>
</evidence>
<dbReference type="GO" id="GO:0004630">
    <property type="term" value="F:phospholipase D activity"/>
    <property type="evidence" value="ECO:0007669"/>
    <property type="project" value="UniProtKB-UniRule"/>
</dbReference>
<gene>
    <name evidence="9" type="ORF">INT45_010760</name>
</gene>
<feature type="region of interest" description="Disordered" evidence="7">
    <location>
        <begin position="916"/>
        <end position="1036"/>
    </location>
</feature>
<comment type="similarity">
    <text evidence="6">Belongs to the phospholipase D family.</text>
</comment>
<dbReference type="InterPro" id="IPR016555">
    <property type="entry name" value="PLipase_D_euk"/>
</dbReference>
<feature type="region of interest" description="Disordered" evidence="7">
    <location>
        <begin position="54"/>
        <end position="84"/>
    </location>
</feature>
<keyword evidence="5" id="KW-0443">Lipid metabolism</keyword>
<dbReference type="CDD" id="cd09138">
    <property type="entry name" value="PLDc_vPLD1_2_yPLD_like_1"/>
    <property type="match status" value="1"/>
</dbReference>
<dbReference type="InterPro" id="IPR001736">
    <property type="entry name" value="PLipase_D/transphosphatidylase"/>
</dbReference>
<evidence type="ECO:0000256" key="3">
    <source>
        <dbReference type="ARBA" id="ARBA00022801"/>
    </source>
</evidence>
<evidence type="ECO:0000256" key="7">
    <source>
        <dbReference type="SAM" id="MobiDB-lite"/>
    </source>
</evidence>
<dbReference type="PANTHER" id="PTHR18896:SF76">
    <property type="entry name" value="PHOSPHOLIPASE"/>
    <property type="match status" value="1"/>
</dbReference>
<dbReference type="InterPro" id="IPR025202">
    <property type="entry name" value="PLD-like_dom"/>
</dbReference>
<keyword evidence="2" id="KW-0677">Repeat</keyword>
<keyword evidence="3 6" id="KW-0378">Hydrolase</keyword>
<protein>
    <recommendedName>
        <fullName evidence="6">Phospholipase</fullName>
        <ecNumber evidence="6">3.1.4.4</ecNumber>
    </recommendedName>
</protein>
<comment type="catalytic activity">
    <reaction evidence="1 6">
        <text>a 1,2-diacyl-sn-glycero-3-phosphocholine + H2O = a 1,2-diacyl-sn-glycero-3-phosphate + choline + H(+)</text>
        <dbReference type="Rhea" id="RHEA:14445"/>
        <dbReference type="ChEBI" id="CHEBI:15354"/>
        <dbReference type="ChEBI" id="CHEBI:15377"/>
        <dbReference type="ChEBI" id="CHEBI:15378"/>
        <dbReference type="ChEBI" id="CHEBI:57643"/>
        <dbReference type="ChEBI" id="CHEBI:58608"/>
        <dbReference type="EC" id="3.1.4.4"/>
    </reaction>
</comment>
<evidence type="ECO:0000256" key="5">
    <source>
        <dbReference type="ARBA" id="ARBA00023098"/>
    </source>
</evidence>
<accession>A0A8H7RUW2</accession>
<organism evidence="9 10">
    <name type="scientific">Circinella minor</name>
    <dbReference type="NCBI Taxonomy" id="1195481"/>
    <lineage>
        <taxon>Eukaryota</taxon>
        <taxon>Fungi</taxon>
        <taxon>Fungi incertae sedis</taxon>
        <taxon>Mucoromycota</taxon>
        <taxon>Mucoromycotina</taxon>
        <taxon>Mucoromycetes</taxon>
        <taxon>Mucorales</taxon>
        <taxon>Lichtheimiaceae</taxon>
        <taxon>Circinella</taxon>
    </lineage>
</organism>
<dbReference type="PANTHER" id="PTHR18896">
    <property type="entry name" value="PHOSPHOLIPASE D"/>
    <property type="match status" value="1"/>
</dbReference>
<dbReference type="GO" id="GO:0006654">
    <property type="term" value="P:phosphatidic acid biosynthetic process"/>
    <property type="evidence" value="ECO:0007669"/>
    <property type="project" value="InterPro"/>
</dbReference>
<dbReference type="OrthoDB" id="14911at2759"/>
<evidence type="ECO:0000313" key="10">
    <source>
        <dbReference type="Proteomes" id="UP000646827"/>
    </source>
</evidence>
<dbReference type="EC" id="3.1.4.4" evidence="6"/>
<feature type="compositionally biased region" description="Polar residues" evidence="7">
    <location>
        <begin position="72"/>
        <end position="82"/>
    </location>
</feature>
<dbReference type="EMBL" id="JAEPRB010000295">
    <property type="protein sequence ID" value="KAG2217474.1"/>
    <property type="molecule type" value="Genomic_DNA"/>
</dbReference>
<dbReference type="Gene3D" id="3.30.1520.10">
    <property type="entry name" value="Phox-like domain"/>
    <property type="match status" value="1"/>
</dbReference>
<dbReference type="GO" id="GO:0035556">
    <property type="term" value="P:intracellular signal transduction"/>
    <property type="evidence" value="ECO:0007669"/>
    <property type="project" value="InterPro"/>
</dbReference>
<dbReference type="PROSITE" id="PS50035">
    <property type="entry name" value="PLD"/>
    <property type="match status" value="2"/>
</dbReference>
<reference evidence="9 10" key="1">
    <citation type="submission" date="2020-12" db="EMBL/GenBank/DDBJ databases">
        <title>Metabolic potential, ecology and presence of endohyphal bacteria is reflected in genomic diversity of Mucoromycotina.</title>
        <authorList>
            <person name="Muszewska A."/>
            <person name="Okrasinska A."/>
            <person name="Steczkiewicz K."/>
            <person name="Drgas O."/>
            <person name="Orlowska M."/>
            <person name="Perlinska-Lenart U."/>
            <person name="Aleksandrzak-Piekarczyk T."/>
            <person name="Szatraj K."/>
            <person name="Zielenkiewicz U."/>
            <person name="Pilsyk S."/>
            <person name="Malc E."/>
            <person name="Mieczkowski P."/>
            <person name="Kruszewska J.S."/>
            <person name="Biernat P."/>
            <person name="Pawlowska J."/>
        </authorList>
    </citation>
    <scope>NUCLEOTIDE SEQUENCE [LARGE SCALE GENOMIC DNA]</scope>
    <source>
        <strain evidence="9 10">CBS 142.35</strain>
    </source>
</reference>
<evidence type="ECO:0000259" key="8">
    <source>
        <dbReference type="PROSITE" id="PS50035"/>
    </source>
</evidence>
<feature type="compositionally biased region" description="Polar residues" evidence="7">
    <location>
        <begin position="941"/>
        <end position="967"/>
    </location>
</feature>
<evidence type="ECO:0000256" key="1">
    <source>
        <dbReference type="ARBA" id="ARBA00000798"/>
    </source>
</evidence>
<dbReference type="InterPro" id="IPR015679">
    <property type="entry name" value="PLipase_D_fam"/>
</dbReference>
<dbReference type="SUPFAM" id="SSF50729">
    <property type="entry name" value="PH domain-like"/>
    <property type="match status" value="1"/>
</dbReference>
<dbReference type="Pfam" id="PF00614">
    <property type="entry name" value="PLDc"/>
    <property type="match status" value="1"/>
</dbReference>
<evidence type="ECO:0000256" key="4">
    <source>
        <dbReference type="ARBA" id="ARBA00022963"/>
    </source>
</evidence>
<dbReference type="AlphaFoldDB" id="A0A8H7RUW2"/>
<dbReference type="SUPFAM" id="SSF56024">
    <property type="entry name" value="Phospholipase D/nuclease"/>
    <property type="match status" value="2"/>
</dbReference>
<dbReference type="Pfam" id="PF13091">
    <property type="entry name" value="PLDc_2"/>
    <property type="match status" value="1"/>
</dbReference>
<dbReference type="Proteomes" id="UP000646827">
    <property type="component" value="Unassembled WGS sequence"/>
</dbReference>
<feature type="domain" description="PLD phosphodiesterase" evidence="8">
    <location>
        <begin position="626"/>
        <end position="653"/>
    </location>
</feature>
<feature type="compositionally biased region" description="Polar residues" evidence="7">
    <location>
        <begin position="993"/>
        <end position="1013"/>
    </location>
</feature>
<sequence length="1241" mass="143374">MSNPIADNVEYFIQSEQTAITNNNTIATSSTQNSNNNNNTTTNFHRHSYHTLLRQQQEEQSRLQQQRQQQQMNGGPNGNSQQVEEESLFHSFFRRMSVNMTRNEQEDNSNDDTITEEFLAEQDQDQLSPMFTQYYYDIEALRQSQKKIILPKMLGEDDNLPSMEEISKENARIAHLAEKRSNYFEHPFESTSLGIPWEHYFHQEQQQKQQQQQQQNNIEVISKVSTTPLPIDGRPIAKPCDIFGPLKVAIADLDESGTLYLIGLQYGDIQWTVKRSISEFYDLWVMLKFRSTIDSPPSFPSKLQNLANAIAIRRAPNNGGLGFGIHEQQHNNLMIHFSTHDDYTRGEKRRLELVQYLQELVYKSKYCQDLSGLSDLCEFLEISGISIVRDMGWKGKEGYLEQKVITRSKSMMRSIRRNGWVKLWFILRESYVAICKDTSSLIPTDVMLFEKDFSIEIEERKHFSNYSIVTLSNSQRKMQIRVQKGSEEWLDYFHIIKKNSPWLVQNRYASYAPERENVKAKWFVDGHDYFEAVAEAILSAKSDIFIEDWWLSPQLYLRRPPKGNEDYRIDRLLKRKASLDNVKVYIVIYKSVNAAVPLDSGHTKHWLQGAHPNIVVLRHANRTVSPFWAHHEKILVIDQRLAFVGGLDLCFGRYDTHNHDLTDYAPDDDTSPEIFPGQDYSNPRIQDFINVSDYRLNTVNKRRIARMPWHDIHIGMVGHPARDIARHFIQRWNFIKRRDAKDRSDIPYLLPKGDLISPSDIKKFNGTCKVQIIRSISPWSMGTQREYSIYNAYMECIRNAQHYIYIENQFFITTTNGKDKLIRNNIGEVIVNRIIRAHKEKQKFRVIIVIPTAPGFEGDFSNPDRRSMTLRSVAHYQYMSISRGGHSVLEKLKQAEIPIEEYIGFYSLRNWGKIKSTPNTATPTPLSSSIINVKEDGSPPDSATTMTGRNSLDNSHIMSNGSHLGRSNSIKRTNSMNNNNKSKKQSRGLSVMTIKNTSNSSRIGATSSTTTIEEFNVQPPPPQQQQQRRSTKAEEIDDGKMDYVTEQVYIHSKLMIVDDKTVICGSANINDRSQLGGRDSEIATIIEDQSLVDSRMNGLPYQASKFALTLRMQLFKEHLGILNSGHDRKYQDSLVMDPLHDGFYYNVWTKTAKDNTKIYHDIFHCVPDDTIPTFDKHRHFVFDSIKSPGHIANPNNTTEEHIKTELNKIRGHLVTFPTEYLCREKVKNSLVQELVPSIVFT</sequence>
<keyword evidence="4 6" id="KW-0442">Lipid degradation</keyword>
<proteinExistence type="inferred from homology"/>
<dbReference type="InterPro" id="IPR036871">
    <property type="entry name" value="PX_dom_sf"/>
</dbReference>
<name>A0A8H7RUW2_9FUNG</name>
<dbReference type="SUPFAM" id="SSF64268">
    <property type="entry name" value="PX domain"/>
    <property type="match status" value="1"/>
</dbReference>
<dbReference type="Gene3D" id="3.30.870.10">
    <property type="entry name" value="Endonuclease Chain A"/>
    <property type="match status" value="3"/>
</dbReference>
<evidence type="ECO:0000313" key="9">
    <source>
        <dbReference type="EMBL" id="KAG2217474.1"/>
    </source>
</evidence>
<keyword evidence="10" id="KW-1185">Reference proteome</keyword>
<dbReference type="SMART" id="SM00155">
    <property type="entry name" value="PLDc"/>
    <property type="match status" value="2"/>
</dbReference>
<feature type="compositionally biased region" description="Polar residues" evidence="7">
    <location>
        <begin position="916"/>
        <end position="931"/>
    </location>
</feature>
<feature type="compositionally biased region" description="Low complexity" evidence="7">
    <location>
        <begin position="968"/>
        <end position="980"/>
    </location>
</feature>
<dbReference type="GO" id="GO:0009395">
    <property type="term" value="P:phospholipid catabolic process"/>
    <property type="evidence" value="ECO:0007669"/>
    <property type="project" value="TreeGrafter"/>
</dbReference>
<comment type="caution">
    <text evidence="9">The sequence shown here is derived from an EMBL/GenBank/DDBJ whole genome shotgun (WGS) entry which is preliminary data.</text>
</comment>
<evidence type="ECO:0000256" key="2">
    <source>
        <dbReference type="ARBA" id="ARBA00022737"/>
    </source>
</evidence>
<feature type="domain" description="PLD phosphodiesterase" evidence="8">
    <location>
        <begin position="1046"/>
        <end position="1073"/>
    </location>
</feature>
<dbReference type="CDD" id="cd09141">
    <property type="entry name" value="PLDc_vPLD1_2_yPLD_like_2"/>
    <property type="match status" value="1"/>
</dbReference>
<dbReference type="GO" id="GO:0035091">
    <property type="term" value="F:phosphatidylinositol binding"/>
    <property type="evidence" value="ECO:0007669"/>
    <property type="project" value="InterPro"/>
</dbReference>